<accession>A0AA39HFQ5</accession>
<dbReference type="PANTHER" id="PTHR13379">
    <property type="entry name" value="UNCHARACTERIZED DUF1308"/>
    <property type="match status" value="1"/>
</dbReference>
<comment type="caution">
    <text evidence="4">The sequence shown here is derived from an EMBL/GenBank/DDBJ whole genome shotgun (WGS) entry which is preliminary data.</text>
</comment>
<proteinExistence type="inferred from homology"/>
<evidence type="ECO:0000313" key="4">
    <source>
        <dbReference type="EMBL" id="KAK0403854.1"/>
    </source>
</evidence>
<feature type="domain" description="DUF1308" evidence="2">
    <location>
        <begin position="282"/>
        <end position="438"/>
    </location>
</feature>
<name>A0AA39HFQ5_9BILA</name>
<dbReference type="Proteomes" id="UP001175271">
    <property type="component" value="Unassembled WGS sequence"/>
</dbReference>
<reference evidence="4" key="1">
    <citation type="submission" date="2023-06" db="EMBL/GenBank/DDBJ databases">
        <title>Genomic analysis of the entomopathogenic nematode Steinernema hermaphroditum.</title>
        <authorList>
            <person name="Schwarz E.M."/>
            <person name="Heppert J.K."/>
            <person name="Baniya A."/>
            <person name="Schwartz H.T."/>
            <person name="Tan C.-H."/>
            <person name="Antoshechkin I."/>
            <person name="Sternberg P.W."/>
            <person name="Goodrich-Blair H."/>
            <person name="Dillman A.R."/>
        </authorList>
    </citation>
    <scope>NUCLEOTIDE SEQUENCE</scope>
    <source>
        <strain evidence="4">PS9179</strain>
        <tissue evidence="4">Whole animal</tissue>
    </source>
</reference>
<evidence type="ECO:0000313" key="5">
    <source>
        <dbReference type="Proteomes" id="UP001175271"/>
    </source>
</evidence>
<dbReference type="EMBL" id="JAUCMV010000004">
    <property type="protein sequence ID" value="KAK0403854.1"/>
    <property type="molecule type" value="Genomic_DNA"/>
</dbReference>
<evidence type="ECO:0008006" key="6">
    <source>
        <dbReference type="Google" id="ProtNLM"/>
    </source>
</evidence>
<dbReference type="PANTHER" id="PTHR13379:SF0">
    <property type="entry name" value="UPF0415 PROTEIN C7ORF25"/>
    <property type="match status" value="1"/>
</dbReference>
<keyword evidence="5" id="KW-1185">Reference proteome</keyword>
<comment type="similarity">
    <text evidence="1">Belongs to the UPF0415 family.</text>
</comment>
<feature type="domain" description="DUF5614" evidence="3">
    <location>
        <begin position="76"/>
        <end position="234"/>
    </location>
</feature>
<dbReference type="Pfam" id="PF18474">
    <property type="entry name" value="DUF5614"/>
    <property type="match status" value="1"/>
</dbReference>
<evidence type="ECO:0000259" key="3">
    <source>
        <dbReference type="Pfam" id="PF18474"/>
    </source>
</evidence>
<gene>
    <name evidence="4" type="ORF">QR680_017160</name>
</gene>
<sequence length="467" mass="52934">MFGSDPAMRTDEFSQLEFIGKLSAPPPLIVEDPTEGDVFDPINPDDFTSHHYAEKARKEAQCITDLVDNGPFHGKPGADKLKHKLRSEFRVLNSISHYEPIRMMKYVKTSNIYFYSGVRHASMKYGTRLFSFFQTFHNHAEDKSDMLKIEVDMVLDEGATWVKVIPRSSRGLAQECVTGGSGRNRSLLTQAETWLDIAQHYQHLYRPPLIIFNFIHGCPDYMKIKLNNMGVKVETPKIFPLRAYVTLPPDFEEPIPRDPIRMDFNDSALHVPYLPNTHYDVVNLDIPAVFALISAVTNGGENYSYQSQMLNSQACQERQLRVRRYIEDKIRGKKMILCRTAYESLGSIMKTVAGPKEFERVKALLKGVKIVQDHPSERIKALKPTERINERSKIIFGTGDYNKAVTVTSNVHFVRAAASQGIRLSVIIHDPRALGEMKMCGKLPPPRAIAPGFEGDEIKPLVEPLDN</sequence>
<dbReference type="Pfam" id="PF07000">
    <property type="entry name" value="DUF1308"/>
    <property type="match status" value="1"/>
</dbReference>
<protein>
    <recommendedName>
        <fullName evidence="6">DUF1308 domain-containing protein</fullName>
    </recommendedName>
</protein>
<evidence type="ECO:0000259" key="2">
    <source>
        <dbReference type="Pfam" id="PF07000"/>
    </source>
</evidence>
<evidence type="ECO:0000256" key="1">
    <source>
        <dbReference type="ARBA" id="ARBA00006588"/>
    </source>
</evidence>
<dbReference type="AlphaFoldDB" id="A0AA39HFQ5"/>
<organism evidence="4 5">
    <name type="scientific">Steinernema hermaphroditum</name>
    <dbReference type="NCBI Taxonomy" id="289476"/>
    <lineage>
        <taxon>Eukaryota</taxon>
        <taxon>Metazoa</taxon>
        <taxon>Ecdysozoa</taxon>
        <taxon>Nematoda</taxon>
        <taxon>Chromadorea</taxon>
        <taxon>Rhabditida</taxon>
        <taxon>Tylenchina</taxon>
        <taxon>Panagrolaimomorpha</taxon>
        <taxon>Strongyloidoidea</taxon>
        <taxon>Steinernematidae</taxon>
        <taxon>Steinernema</taxon>
    </lineage>
</organism>
<dbReference type="InterPro" id="IPR041076">
    <property type="entry name" value="DUF5614"/>
</dbReference>
<dbReference type="InterPro" id="IPR010733">
    <property type="entry name" value="DUF1308"/>
</dbReference>